<accession>A0ABW8U9B5</accession>
<proteinExistence type="predicted"/>
<dbReference type="Pfam" id="PF05368">
    <property type="entry name" value="NmrA"/>
    <property type="match status" value="1"/>
</dbReference>
<evidence type="ECO:0000259" key="1">
    <source>
        <dbReference type="Pfam" id="PF05368"/>
    </source>
</evidence>
<dbReference type="Gene3D" id="3.40.50.720">
    <property type="entry name" value="NAD(P)-binding Rossmann-like Domain"/>
    <property type="match status" value="1"/>
</dbReference>
<dbReference type="SUPFAM" id="SSF51735">
    <property type="entry name" value="NAD(P)-binding Rossmann-fold domains"/>
    <property type="match status" value="1"/>
</dbReference>
<gene>
    <name evidence="2" type="ORF">ACEN34_01420</name>
</gene>
<keyword evidence="2" id="KW-0560">Oxidoreductase</keyword>
<dbReference type="EC" id="1.6.5.2" evidence="2"/>
<evidence type="ECO:0000313" key="3">
    <source>
        <dbReference type="Proteomes" id="UP001625389"/>
    </source>
</evidence>
<dbReference type="GO" id="GO:0003955">
    <property type="term" value="F:NAD(P)H dehydrogenase (quinone) activity"/>
    <property type="evidence" value="ECO:0007669"/>
    <property type="project" value="UniProtKB-EC"/>
</dbReference>
<dbReference type="EMBL" id="JBGQPK010000003">
    <property type="protein sequence ID" value="MFL2028268.1"/>
    <property type="molecule type" value="Genomic_DNA"/>
</dbReference>
<dbReference type="InterPro" id="IPR008030">
    <property type="entry name" value="NmrA-like"/>
</dbReference>
<dbReference type="CDD" id="cd05269">
    <property type="entry name" value="TMR_SDR_a"/>
    <property type="match status" value="1"/>
</dbReference>
<comment type="caution">
    <text evidence="2">The sequence shown here is derived from an EMBL/GenBank/DDBJ whole genome shotgun (WGS) entry which is preliminary data.</text>
</comment>
<dbReference type="Gene3D" id="3.90.25.10">
    <property type="entry name" value="UDP-galactose 4-epimerase, domain 1"/>
    <property type="match status" value="1"/>
</dbReference>
<dbReference type="Proteomes" id="UP001625389">
    <property type="component" value="Unassembled WGS sequence"/>
</dbReference>
<name>A0ABW8U9B5_9LACO</name>
<dbReference type="RefSeq" id="WP_407136773.1">
    <property type="nucleotide sequence ID" value="NZ_JBGQPK010000003.1"/>
</dbReference>
<evidence type="ECO:0000313" key="2">
    <source>
        <dbReference type="EMBL" id="MFL2028268.1"/>
    </source>
</evidence>
<sequence>MEKILVLGGTGNIGFSLISELAKNKGVEIIAGVHHPESEATKFQQFENVTVIQFDFLAAANFSSALAGVDRVFFVRPPQLSKPKLDMFPFLDQVKASRVKHIVFVSLIGVEKNPVTPHHKIEKQILKLGIPHTFIRPSFFMQNLNTTHLADIRDHHNLYIPAGHSKTSFIDTRDIGAVAAKCLLSTEYLNCELEITGAKALTYAEIAVMMSKILETTITYSQPSLLSFRKTMLKRGVQKDYVNVMVMLYLITQLGNANKTTSTIEQVLGRQPISFEQYVRDHKNIFTGQSEN</sequence>
<dbReference type="PANTHER" id="PTHR43162:SF1">
    <property type="entry name" value="PRESTALK A DIFFERENTIATION PROTEIN A"/>
    <property type="match status" value="1"/>
</dbReference>
<keyword evidence="3" id="KW-1185">Reference proteome</keyword>
<dbReference type="PANTHER" id="PTHR43162">
    <property type="match status" value="1"/>
</dbReference>
<organism evidence="2 3">
    <name type="scientific">Loigolactobacillus zhaoyuanensis</name>
    <dbReference type="NCBI Taxonomy" id="2486017"/>
    <lineage>
        <taxon>Bacteria</taxon>
        <taxon>Bacillati</taxon>
        <taxon>Bacillota</taxon>
        <taxon>Bacilli</taxon>
        <taxon>Lactobacillales</taxon>
        <taxon>Lactobacillaceae</taxon>
        <taxon>Loigolactobacillus</taxon>
    </lineage>
</organism>
<reference evidence="2 3" key="1">
    <citation type="submission" date="2024-08" db="EMBL/GenBank/DDBJ databases">
        <authorList>
            <person name="Arias E."/>
        </authorList>
    </citation>
    <scope>NUCLEOTIDE SEQUENCE [LARGE SCALE GENOMIC DNA]</scope>
    <source>
        <strain evidence="2 3">FAM 25317</strain>
    </source>
</reference>
<feature type="domain" description="NmrA-like" evidence="1">
    <location>
        <begin position="2"/>
        <end position="269"/>
    </location>
</feature>
<protein>
    <submittedName>
        <fullName evidence="2">SDR family oxidoreductase</fullName>
        <ecNumber evidence="2">1.6.5.2</ecNumber>
    </submittedName>
</protein>
<dbReference type="InterPro" id="IPR051604">
    <property type="entry name" value="Ergot_Alk_Oxidoreductase"/>
</dbReference>
<dbReference type="InterPro" id="IPR036291">
    <property type="entry name" value="NAD(P)-bd_dom_sf"/>
</dbReference>